<dbReference type="NCBIfam" id="TIGR01951">
    <property type="entry name" value="nusB"/>
    <property type="match status" value="1"/>
</dbReference>
<keyword evidence="4 6" id="KW-0805">Transcription regulation</keyword>
<sequence>MSRRQSRKSAMQLIYEMNMNGDYDKNRIEEFCKYQNINKNDIVFFKEIVLNFIEHIDDIVNIIENNTKQWNLDRINKLDLSILQVGVCEILYVESTPDSVAINEAVELAKEYSTEKSYSFINGILGSVLKRKENASL</sequence>
<evidence type="ECO:0000256" key="6">
    <source>
        <dbReference type="HAMAP-Rule" id="MF_00073"/>
    </source>
</evidence>
<evidence type="ECO:0000313" key="14">
    <source>
        <dbReference type="Proteomes" id="UP000235723"/>
    </source>
</evidence>
<evidence type="ECO:0000256" key="5">
    <source>
        <dbReference type="ARBA" id="ARBA00023163"/>
    </source>
</evidence>
<dbReference type="GO" id="GO:0006353">
    <property type="term" value="P:DNA-templated transcription termination"/>
    <property type="evidence" value="ECO:0007669"/>
    <property type="project" value="UniProtKB-UniRule"/>
</dbReference>
<dbReference type="Proteomes" id="UP000215546">
    <property type="component" value="Unassembled WGS sequence"/>
</dbReference>
<evidence type="ECO:0000256" key="4">
    <source>
        <dbReference type="ARBA" id="ARBA00023015"/>
    </source>
</evidence>
<gene>
    <name evidence="6 8" type="primary">nusB</name>
    <name evidence="9" type="ORF">B9N49_04730</name>
    <name evidence="10" type="ORF">B9N55_06055</name>
    <name evidence="11" type="ORF">CJ208_02815</name>
    <name evidence="8" type="ORF">KIA07_00330</name>
</gene>
<dbReference type="InterPro" id="IPR006027">
    <property type="entry name" value="NusB_RsmB_TIM44"/>
</dbReference>
<dbReference type="GO" id="GO:0005829">
    <property type="term" value="C:cytosol"/>
    <property type="evidence" value="ECO:0007669"/>
    <property type="project" value="TreeGrafter"/>
</dbReference>
<reference evidence="8" key="4">
    <citation type="submission" date="2021-02" db="EMBL/GenBank/DDBJ databases">
        <title>Infant gut strain persistence is associated with maternal origin, phylogeny, and functional potential including surface adhesion and iron acquisition.</title>
        <authorList>
            <person name="Lou Y.C."/>
        </authorList>
    </citation>
    <scope>NUCLEOTIDE SEQUENCE</scope>
    <source>
        <strain evidence="8">L3_058_000G1_dasL3_058_000G1_concoct_72</strain>
    </source>
</reference>
<dbReference type="GO" id="GO:0031564">
    <property type="term" value="P:transcription antitermination"/>
    <property type="evidence" value="ECO:0007669"/>
    <property type="project" value="UniProtKB-KW"/>
</dbReference>
<dbReference type="EMBL" id="NDYE01000012">
    <property type="protein sequence ID" value="OXZ32379.1"/>
    <property type="molecule type" value="Genomic_DNA"/>
</dbReference>
<evidence type="ECO:0000256" key="3">
    <source>
        <dbReference type="ARBA" id="ARBA00022884"/>
    </source>
</evidence>
<comment type="caution">
    <text evidence="9">The sequence shown here is derived from an EMBL/GenBank/DDBJ whole genome shotgun (WGS) entry which is preliminary data.</text>
</comment>
<dbReference type="EMBL" id="PNHD01000003">
    <property type="protein sequence ID" value="PMC60352.1"/>
    <property type="molecule type" value="Genomic_DNA"/>
</dbReference>
<dbReference type="PANTHER" id="PTHR11078:SF3">
    <property type="entry name" value="ANTITERMINATION NUSB DOMAIN-CONTAINING PROTEIN"/>
    <property type="match status" value="1"/>
</dbReference>
<dbReference type="HAMAP" id="MF_00073">
    <property type="entry name" value="NusB"/>
    <property type="match status" value="1"/>
</dbReference>
<proteinExistence type="inferred from homology"/>
<protein>
    <recommendedName>
        <fullName evidence="6">Transcription antitermination protein NusB</fullName>
    </recommendedName>
    <alternativeName>
        <fullName evidence="6">Antitermination factor NusB</fullName>
    </alternativeName>
</protein>
<reference evidence="12 13" key="2">
    <citation type="submission" date="2017-04" db="EMBL/GenBank/DDBJ databases">
        <title>Finegoldia magna isolated from orthopedic joint implant-associated infections.</title>
        <authorList>
            <person name="Bjorklund S."/>
            <person name="Bruggemann H."/>
            <person name="Jensen A."/>
            <person name="Hellmark B."/>
            <person name="Soderquist B."/>
        </authorList>
    </citation>
    <scope>NUCLEOTIDE SEQUENCE [LARGE SCALE GENOMIC DNA]</scope>
    <source>
        <strain evidence="13">12T273</strain>
        <strain evidence="12">CCUG 54800</strain>
    </source>
</reference>
<dbReference type="Gene3D" id="1.10.940.10">
    <property type="entry name" value="NusB-like"/>
    <property type="match status" value="1"/>
</dbReference>
<name>A0A233VPN8_FINMA</name>
<dbReference type="Proteomes" id="UP000235723">
    <property type="component" value="Unassembled WGS sequence"/>
</dbReference>
<dbReference type="Proteomes" id="UP000730862">
    <property type="component" value="Unassembled WGS sequence"/>
</dbReference>
<keyword evidence="2 6" id="KW-0889">Transcription antitermination</keyword>
<dbReference type="EMBL" id="NDYC01000019">
    <property type="protein sequence ID" value="OXZ27636.1"/>
    <property type="molecule type" value="Genomic_DNA"/>
</dbReference>
<dbReference type="InterPro" id="IPR011605">
    <property type="entry name" value="NusB_fam"/>
</dbReference>
<evidence type="ECO:0000313" key="11">
    <source>
        <dbReference type="EMBL" id="PMC60352.1"/>
    </source>
</evidence>
<evidence type="ECO:0000313" key="8">
    <source>
        <dbReference type="EMBL" id="MBS5964101.1"/>
    </source>
</evidence>
<comment type="function">
    <text evidence="6">Involved in transcription antitermination. Required for transcription of ribosomal RNA (rRNA) genes. Binds specifically to the boxA antiterminator sequence of the ribosomal RNA (rrn) operons.</text>
</comment>
<evidence type="ECO:0000256" key="1">
    <source>
        <dbReference type="ARBA" id="ARBA00005952"/>
    </source>
</evidence>
<organism evidence="9 12">
    <name type="scientific">Finegoldia magna</name>
    <name type="common">Peptostreptococcus magnus</name>
    <dbReference type="NCBI Taxonomy" id="1260"/>
    <lineage>
        <taxon>Bacteria</taxon>
        <taxon>Bacillati</taxon>
        <taxon>Bacillota</taxon>
        <taxon>Tissierellia</taxon>
        <taxon>Tissierellales</taxon>
        <taxon>Peptoniphilaceae</taxon>
        <taxon>Finegoldia</taxon>
    </lineage>
</organism>
<evidence type="ECO:0000313" key="10">
    <source>
        <dbReference type="EMBL" id="OXZ32379.1"/>
    </source>
</evidence>
<dbReference type="Proteomes" id="UP000215413">
    <property type="component" value="Unassembled WGS sequence"/>
</dbReference>
<dbReference type="InterPro" id="IPR035926">
    <property type="entry name" value="NusB-like_sf"/>
</dbReference>
<feature type="domain" description="NusB/RsmB/TIM44" evidence="7">
    <location>
        <begin position="4"/>
        <end position="130"/>
    </location>
</feature>
<reference evidence="11 14" key="3">
    <citation type="submission" date="2017-09" db="EMBL/GenBank/DDBJ databases">
        <title>Bacterial strain isolated from the female urinary microbiota.</title>
        <authorList>
            <person name="Thomas-White K."/>
            <person name="Kumar N."/>
            <person name="Forster S."/>
            <person name="Putonti C."/>
            <person name="Lawley T."/>
            <person name="Wolfe A.J."/>
        </authorList>
    </citation>
    <scope>NUCLEOTIDE SEQUENCE [LARGE SCALE GENOMIC DNA]</scope>
    <source>
        <strain evidence="11 14">UMB0115</strain>
    </source>
</reference>
<dbReference type="EMBL" id="JAHAIK010000001">
    <property type="protein sequence ID" value="MBS5964101.1"/>
    <property type="molecule type" value="Genomic_DNA"/>
</dbReference>
<dbReference type="PANTHER" id="PTHR11078">
    <property type="entry name" value="N UTILIZATION SUBSTANCE PROTEIN B-RELATED"/>
    <property type="match status" value="1"/>
</dbReference>
<dbReference type="SUPFAM" id="SSF48013">
    <property type="entry name" value="NusB-like"/>
    <property type="match status" value="1"/>
</dbReference>
<reference evidence="9" key="1">
    <citation type="journal article" date="2017" name="J. Clin. Microbiol.">
        <title>Finegoldia magna Isolated from Orthopedic Joint Implant-Associated Infections.</title>
        <authorList>
            <person name="Soderquist B."/>
            <person name="Bjorklund S."/>
            <person name="Hellmark B."/>
            <person name="Jensen A."/>
            <person name="Bruggemann H."/>
        </authorList>
    </citation>
    <scope>NUCLEOTIDE SEQUENCE</scope>
    <source>
        <strain evidence="10">12T273</strain>
        <strain evidence="9">CCUG 54800</strain>
    </source>
</reference>
<accession>A0A233VPN8</accession>
<comment type="similarity">
    <text evidence="1 6">Belongs to the NusB family.</text>
</comment>
<dbReference type="GO" id="GO:0003723">
    <property type="term" value="F:RNA binding"/>
    <property type="evidence" value="ECO:0007669"/>
    <property type="project" value="UniProtKB-UniRule"/>
</dbReference>
<evidence type="ECO:0000313" key="13">
    <source>
        <dbReference type="Proteomes" id="UP000215546"/>
    </source>
</evidence>
<keyword evidence="3 6" id="KW-0694">RNA-binding</keyword>
<dbReference type="GeneID" id="60840248"/>
<evidence type="ECO:0000259" key="7">
    <source>
        <dbReference type="Pfam" id="PF01029"/>
    </source>
</evidence>
<dbReference type="Pfam" id="PF01029">
    <property type="entry name" value="NusB"/>
    <property type="match status" value="1"/>
</dbReference>
<evidence type="ECO:0000256" key="2">
    <source>
        <dbReference type="ARBA" id="ARBA00022814"/>
    </source>
</evidence>
<dbReference type="AlphaFoldDB" id="A0A233VPN8"/>
<keyword evidence="5 6" id="KW-0804">Transcription</keyword>
<dbReference type="RefSeq" id="WP_094205749.1">
    <property type="nucleotide sequence ID" value="NZ_AP031486.1"/>
</dbReference>
<evidence type="ECO:0000313" key="9">
    <source>
        <dbReference type="EMBL" id="OXZ27636.1"/>
    </source>
</evidence>
<evidence type="ECO:0000313" key="12">
    <source>
        <dbReference type="Proteomes" id="UP000215413"/>
    </source>
</evidence>